<organism evidence="5 6">
    <name type="scientific">Polycladomyces subterraneus</name>
    <dbReference type="NCBI Taxonomy" id="1016997"/>
    <lineage>
        <taxon>Bacteria</taxon>
        <taxon>Bacillati</taxon>
        <taxon>Bacillota</taxon>
        <taxon>Bacilli</taxon>
        <taxon>Bacillales</taxon>
        <taxon>Thermoactinomycetaceae</taxon>
        <taxon>Polycladomyces</taxon>
    </lineage>
</organism>
<evidence type="ECO:0000256" key="1">
    <source>
        <dbReference type="ARBA" id="ARBA00022448"/>
    </source>
</evidence>
<keyword evidence="1" id="KW-0813">Transport</keyword>
<keyword evidence="2" id="KW-0547">Nucleotide-binding</keyword>
<dbReference type="PANTHER" id="PTHR42788:SF13">
    <property type="entry name" value="ALIPHATIC SULFONATES IMPORT ATP-BINDING PROTEIN SSUB"/>
    <property type="match status" value="1"/>
</dbReference>
<dbReference type="PROSITE" id="PS50893">
    <property type="entry name" value="ABC_TRANSPORTER_2"/>
    <property type="match status" value="1"/>
</dbReference>
<dbReference type="Pfam" id="PF00005">
    <property type="entry name" value="ABC_tran"/>
    <property type="match status" value="1"/>
</dbReference>
<name>A0ABT8IQG4_9BACL</name>
<dbReference type="InterPro" id="IPR017871">
    <property type="entry name" value="ABC_transporter-like_CS"/>
</dbReference>
<evidence type="ECO:0000259" key="4">
    <source>
        <dbReference type="PROSITE" id="PS50893"/>
    </source>
</evidence>
<dbReference type="InterPro" id="IPR003439">
    <property type="entry name" value="ABC_transporter-like_ATP-bd"/>
</dbReference>
<dbReference type="Gene3D" id="3.40.50.300">
    <property type="entry name" value="P-loop containing nucleotide triphosphate hydrolases"/>
    <property type="match status" value="1"/>
</dbReference>
<protein>
    <submittedName>
        <fullName evidence="5">ABC transporter ATP-binding protein</fullName>
    </submittedName>
</protein>
<dbReference type="InterPro" id="IPR003593">
    <property type="entry name" value="AAA+_ATPase"/>
</dbReference>
<dbReference type="SMART" id="SM00382">
    <property type="entry name" value="AAA"/>
    <property type="match status" value="1"/>
</dbReference>
<dbReference type="Proteomes" id="UP001174196">
    <property type="component" value="Unassembled WGS sequence"/>
</dbReference>
<dbReference type="RefSeq" id="WP_301239949.1">
    <property type="nucleotide sequence ID" value="NZ_JANRHH010000047.1"/>
</dbReference>
<accession>A0ABT8IQG4</accession>
<evidence type="ECO:0000256" key="2">
    <source>
        <dbReference type="ARBA" id="ARBA00022741"/>
    </source>
</evidence>
<dbReference type="SUPFAM" id="SSF52540">
    <property type="entry name" value="P-loop containing nucleoside triphosphate hydrolases"/>
    <property type="match status" value="1"/>
</dbReference>
<dbReference type="InterPro" id="IPR027417">
    <property type="entry name" value="P-loop_NTPase"/>
</dbReference>
<dbReference type="PANTHER" id="PTHR42788">
    <property type="entry name" value="TAURINE IMPORT ATP-BINDING PROTEIN-RELATED"/>
    <property type="match status" value="1"/>
</dbReference>
<dbReference type="GO" id="GO:0005524">
    <property type="term" value="F:ATP binding"/>
    <property type="evidence" value="ECO:0007669"/>
    <property type="project" value="UniProtKB-KW"/>
</dbReference>
<feature type="domain" description="ABC transporter" evidence="4">
    <location>
        <begin position="22"/>
        <end position="254"/>
    </location>
</feature>
<comment type="caution">
    <text evidence="5">The sequence shown here is derived from an EMBL/GenBank/DDBJ whole genome shotgun (WGS) entry which is preliminary data.</text>
</comment>
<dbReference type="EMBL" id="JANRHH010000047">
    <property type="protein sequence ID" value="MDN4595012.1"/>
    <property type="molecule type" value="Genomic_DNA"/>
</dbReference>
<reference evidence="5" key="1">
    <citation type="submission" date="2022-08" db="EMBL/GenBank/DDBJ databases">
        <title>Polycladomyces zharkentsis sp. nov., a novel thermophilic CMC and starch-degrading bacterium isolated from a geothermal spring in Kazakhstan.</title>
        <authorList>
            <person name="Mashzhan A."/>
            <person name="Kistaubaeva A."/>
            <person name="Javier-Lopez R."/>
            <person name="Birkeland N.-K."/>
        </authorList>
    </citation>
    <scope>NUCLEOTIDE SEQUENCE</scope>
    <source>
        <strain evidence="5">KSR 13</strain>
    </source>
</reference>
<evidence type="ECO:0000313" key="5">
    <source>
        <dbReference type="EMBL" id="MDN4595012.1"/>
    </source>
</evidence>
<evidence type="ECO:0000313" key="6">
    <source>
        <dbReference type="Proteomes" id="UP001174196"/>
    </source>
</evidence>
<gene>
    <name evidence="5" type="ORF">NWF35_14165</name>
</gene>
<dbReference type="CDD" id="cd03293">
    <property type="entry name" value="ABC_NrtD_SsuB_transporters"/>
    <property type="match status" value="1"/>
</dbReference>
<dbReference type="InterPro" id="IPR050166">
    <property type="entry name" value="ABC_transporter_ATP-bind"/>
</dbReference>
<sequence>MDLVKKGPIRYEPQKDDQPIMIEMAGVTKEFVKPSGEVHTVLQNINLQIAKGEFCSIVGPTGCGKSTTLGLIAGFEQPTSGIVKIQGETLRGINKHAACVFQTDNTFPWKTVIDNVSLGLRLRGVSKSEAYDEARVWIERVGLKGFEKHYPHQLSGGMRKRVALAQCLIIQPQILLMDESFSALDVHTRSLMENELLTIWEQTSASVVFITHDLEEAIALSDRVIVMTAGPAATIKGDYRIDLPRPRNVSEIRFDPDFMKLHEQIWNDLRDEVMISYEQIYKSQ</sequence>
<keyword evidence="3 5" id="KW-0067">ATP-binding</keyword>
<proteinExistence type="predicted"/>
<dbReference type="PROSITE" id="PS00211">
    <property type="entry name" value="ABC_TRANSPORTER_1"/>
    <property type="match status" value="1"/>
</dbReference>
<evidence type="ECO:0000256" key="3">
    <source>
        <dbReference type="ARBA" id="ARBA00022840"/>
    </source>
</evidence>
<keyword evidence="6" id="KW-1185">Reference proteome</keyword>